<dbReference type="PANTHER" id="PTHR42783:SF3">
    <property type="entry name" value="GLUTAMATE SYNTHASE [NADPH] SMALL CHAIN-RELATED"/>
    <property type="match status" value="1"/>
</dbReference>
<dbReference type="InterPro" id="IPR023753">
    <property type="entry name" value="FAD/NAD-binding_dom"/>
</dbReference>
<comment type="caution">
    <text evidence="2">The sequence shown here is derived from an EMBL/GenBank/DDBJ whole genome shotgun (WGS) entry which is preliminary data.</text>
</comment>
<dbReference type="Proteomes" id="UP000321746">
    <property type="component" value="Unassembled WGS sequence"/>
</dbReference>
<dbReference type="InterPro" id="IPR028261">
    <property type="entry name" value="DPD_II"/>
</dbReference>
<evidence type="ECO:0000313" key="3">
    <source>
        <dbReference type="Proteomes" id="UP000321746"/>
    </source>
</evidence>
<keyword evidence="3" id="KW-1185">Reference proteome</keyword>
<gene>
    <name evidence="2" type="primary">gltB2</name>
    <name evidence="2" type="ORF">AOE01nite_32290</name>
</gene>
<dbReference type="InterPro" id="IPR017896">
    <property type="entry name" value="4Fe4S_Fe-S-bd"/>
</dbReference>
<dbReference type="GO" id="GO:0051536">
    <property type="term" value="F:iron-sulfur cluster binding"/>
    <property type="evidence" value="ECO:0007669"/>
    <property type="project" value="InterPro"/>
</dbReference>
<dbReference type="PANTHER" id="PTHR42783">
    <property type="entry name" value="GLUTAMATE SYNTHASE [NADPH] SMALL CHAIN"/>
    <property type="match status" value="1"/>
</dbReference>
<dbReference type="Pfam" id="PF07992">
    <property type="entry name" value="Pyr_redox_2"/>
    <property type="match status" value="1"/>
</dbReference>
<dbReference type="PRINTS" id="PR00368">
    <property type="entry name" value="FADPNR"/>
</dbReference>
<name>A0A511XPY0_9PROT</name>
<dbReference type="SUPFAM" id="SSF46548">
    <property type="entry name" value="alpha-helical ferredoxin"/>
    <property type="match status" value="1"/>
</dbReference>
<reference evidence="2 3" key="1">
    <citation type="submission" date="2019-07" db="EMBL/GenBank/DDBJ databases">
        <title>Whole genome shotgun sequence of Acetobacter oeni NBRC 105207.</title>
        <authorList>
            <person name="Hosoyama A."/>
            <person name="Uohara A."/>
            <person name="Ohji S."/>
            <person name="Ichikawa N."/>
        </authorList>
    </citation>
    <scope>NUCLEOTIDE SEQUENCE [LARGE SCALE GENOMIC DNA]</scope>
    <source>
        <strain evidence="2 3">NBRC 105207</strain>
    </source>
</reference>
<accession>A0A511XPY0</accession>
<dbReference type="PRINTS" id="PR00469">
    <property type="entry name" value="PNDRDTASEII"/>
</dbReference>
<proteinExistence type="predicted"/>
<dbReference type="AlphaFoldDB" id="A0A511XPY0"/>
<evidence type="ECO:0000259" key="1">
    <source>
        <dbReference type="PROSITE" id="PS51379"/>
    </source>
</evidence>
<dbReference type="GO" id="GO:0016491">
    <property type="term" value="F:oxidoreductase activity"/>
    <property type="evidence" value="ECO:0007669"/>
    <property type="project" value="InterPro"/>
</dbReference>
<dbReference type="EMBL" id="BJYG01000065">
    <property type="protein sequence ID" value="GEN65005.1"/>
    <property type="molecule type" value="Genomic_DNA"/>
</dbReference>
<dbReference type="InterPro" id="IPR036188">
    <property type="entry name" value="FAD/NAD-bd_sf"/>
</dbReference>
<dbReference type="SUPFAM" id="SSF51971">
    <property type="entry name" value="Nucleotide-binding domain"/>
    <property type="match status" value="1"/>
</dbReference>
<dbReference type="Pfam" id="PF14691">
    <property type="entry name" value="Fer4_20"/>
    <property type="match status" value="1"/>
</dbReference>
<dbReference type="Gene3D" id="1.10.1060.10">
    <property type="entry name" value="Alpha-helical ferredoxin"/>
    <property type="match status" value="1"/>
</dbReference>
<feature type="domain" description="4Fe-4S ferredoxin-type" evidence="1">
    <location>
        <begin position="51"/>
        <end position="81"/>
    </location>
</feature>
<dbReference type="InterPro" id="IPR009051">
    <property type="entry name" value="Helical_ferredxn"/>
</dbReference>
<dbReference type="PROSITE" id="PS51379">
    <property type="entry name" value="4FE4S_FER_2"/>
    <property type="match status" value="1"/>
</dbReference>
<evidence type="ECO:0000313" key="2">
    <source>
        <dbReference type="EMBL" id="GEN65005.1"/>
    </source>
</evidence>
<organism evidence="2 3">
    <name type="scientific">Acetobacter oeni</name>
    <dbReference type="NCBI Taxonomy" id="304077"/>
    <lineage>
        <taxon>Bacteria</taxon>
        <taxon>Pseudomonadati</taxon>
        <taxon>Pseudomonadota</taxon>
        <taxon>Alphaproteobacteria</taxon>
        <taxon>Acetobacterales</taxon>
        <taxon>Acetobacteraceae</taxon>
        <taxon>Acetobacter</taxon>
    </lineage>
</organism>
<dbReference type="Gene3D" id="3.50.50.60">
    <property type="entry name" value="FAD/NAD(P)-binding domain"/>
    <property type="match status" value="2"/>
</dbReference>
<sequence length="471" mass="50107">MRNQIDPPYDRFQTQVTGAVMTRIPDIASARLSDAELAVNFADAHPPFTAGQATVEADRCFFCYDAPCVEACPTGIDIPKFIKAIATGNMQGSAKTILESNILGGSCARVCPTEILCEQKCVHNAREEGNPIRIGALQRHATDWQMEHGGQPFTRAPLTGRRIAVVGAGPAGLACAHRLAMHGHDVMLLDARSQPGGLNEYGVAAYKLADEFARREVDFLMDIGGITFEGNRRLGADLSLVELRRDYDAVFLGMGLAGVRAMGVEGEELEGVQDAVTFIEAVRSRDKKDVPVGRRVVVIGGGNTAVDAAVQARRLGADEVTLVYRRGHEQMSATPVEREWAQTNGVTVRLWSSPVRMVPEDGALGGVEFARGVATADGRATYDAEDTFVVPADMVLKAVGQIFVSDPISGEAVLVKNGRIVVDSAYRTTMEGVYAGGDCTAGEDLTVAAVRDGRDAAEAISKALSATGVAA</sequence>
<protein>
    <submittedName>
        <fullName evidence="2">Oxidoreductase</fullName>
    </submittedName>
</protein>